<sequence length="619" mass="68151">MTERQAIGTDEVAKAQQLLEKYKVGKAALDQRIIENEQWFRMQHWRSYKNNMMEGKPKPASGWLFNSIANKHADAMDNYPEPNILPRARDDEETAKVLSKIFPVLLEQADYEEVYSDTWWRKLKQGTGVKGVFWDPALRGGVGDIAIKSMDLLMLYWEPGVTDIQDSPNLFSLALANNDQLAAQWPKLEGHTGGSLTTSKYIHDESIDTSDKSVVVDWYYKKAVGEGRTVLHYCKFCNGVVLYASENDPEYAERGFYDHGKYPFVFDPLFVEEDSPAGFGYIDVMKDTATSIDEMNAAMDENIKIAAKSRYLVSDTAGVNEEELADLSKDIVHTVGRVNEESFKPLQTPVLSGNCISYRDARVAELKEISGNRDVSQGGTTSGLTAASAIAALQEAGSKLSRDMLKSAYRAFVKECYLILDLMRQFYDEGRIYRITGVNGGTEYVEFSGQMLRPTPPQMVGGVELGAHEPVFDITVCAAKKSTFSRLSQNETAKECYQMGLFAPANADAALAVLDMMDFEGIEKVRERVQQNGTLYQQLQQAMEQLQKLSAIIDMQNGTNMSDAAGAAAQAAGSTGGGSGGTTDEKTTTNSLGGAVGSADNSMATQAARRAMNVNNPNR</sequence>
<evidence type="ECO:0008006" key="4">
    <source>
        <dbReference type="Google" id="ProtNLM"/>
    </source>
</evidence>
<evidence type="ECO:0000313" key="2">
    <source>
        <dbReference type="EMBL" id="RAW61749.1"/>
    </source>
</evidence>
<comment type="caution">
    <text evidence="2">The sequence shown here is derived from an EMBL/GenBank/DDBJ whole genome shotgun (WGS) entry which is preliminary data.</text>
</comment>
<dbReference type="EMBL" id="PRLE01000001">
    <property type="protein sequence ID" value="RAW61749.1"/>
    <property type="molecule type" value="Genomic_DNA"/>
</dbReference>
<evidence type="ECO:0000313" key="3">
    <source>
        <dbReference type="Proteomes" id="UP000250583"/>
    </source>
</evidence>
<feature type="region of interest" description="Disordered" evidence="1">
    <location>
        <begin position="564"/>
        <end position="600"/>
    </location>
</feature>
<accession>A0A329UKL3</accession>
<gene>
    <name evidence="2" type="ORF">C4N22_00960</name>
</gene>
<dbReference type="InterPro" id="IPR032427">
    <property type="entry name" value="P22_portal"/>
</dbReference>
<dbReference type="OrthoDB" id="1951004at2"/>
<dbReference type="Pfam" id="PF16510">
    <property type="entry name" value="P22_portal"/>
    <property type="match status" value="1"/>
</dbReference>
<name>A0A329UKL3_9FIRM</name>
<reference evidence="2 3" key="1">
    <citation type="submission" date="2018-02" db="EMBL/GenBank/DDBJ databases">
        <title>Complete genome sequencing of Faecalibacterium prausnitzii strains isolated from the human gut.</title>
        <authorList>
            <person name="Fitzgerald B.C."/>
            <person name="Shkoporov A.N."/>
            <person name="Ross P.R."/>
            <person name="Hill C."/>
        </authorList>
    </citation>
    <scope>NUCLEOTIDE SEQUENCE [LARGE SCALE GENOMIC DNA]</scope>
    <source>
        <strain evidence="2 3">APC923/61-1</strain>
    </source>
</reference>
<proteinExistence type="predicted"/>
<feature type="compositionally biased region" description="Low complexity" evidence="1">
    <location>
        <begin position="564"/>
        <end position="573"/>
    </location>
</feature>
<protein>
    <recommendedName>
        <fullName evidence="4">Portal protein</fullName>
    </recommendedName>
</protein>
<organism evidence="2 3">
    <name type="scientific">Faecalibacterium prausnitzii</name>
    <dbReference type="NCBI Taxonomy" id="853"/>
    <lineage>
        <taxon>Bacteria</taxon>
        <taxon>Bacillati</taxon>
        <taxon>Bacillota</taxon>
        <taxon>Clostridia</taxon>
        <taxon>Eubacteriales</taxon>
        <taxon>Oscillospiraceae</taxon>
        <taxon>Faecalibacterium</taxon>
    </lineage>
</organism>
<evidence type="ECO:0000256" key="1">
    <source>
        <dbReference type="SAM" id="MobiDB-lite"/>
    </source>
</evidence>
<dbReference type="AlphaFoldDB" id="A0A329UKL3"/>
<dbReference type="Proteomes" id="UP000250583">
    <property type="component" value="Unassembled WGS sequence"/>
</dbReference>